<dbReference type="AlphaFoldDB" id="E2A611"/>
<proteinExistence type="predicted"/>
<reference evidence="1 2" key="1">
    <citation type="journal article" date="2010" name="Science">
        <title>Genomic comparison of the ants Camponotus floridanus and Harpegnathos saltator.</title>
        <authorList>
            <person name="Bonasio R."/>
            <person name="Zhang G."/>
            <person name="Ye C."/>
            <person name="Mutti N.S."/>
            <person name="Fang X."/>
            <person name="Qin N."/>
            <person name="Donahue G."/>
            <person name="Yang P."/>
            <person name="Li Q."/>
            <person name="Li C."/>
            <person name="Zhang P."/>
            <person name="Huang Z."/>
            <person name="Berger S.L."/>
            <person name="Reinberg D."/>
            <person name="Wang J."/>
            <person name="Liebig J."/>
        </authorList>
    </citation>
    <scope>NUCLEOTIDE SEQUENCE [LARGE SCALE GENOMIC DNA]</scope>
    <source>
        <strain evidence="2">C129</strain>
    </source>
</reference>
<accession>E2A611</accession>
<gene>
    <name evidence="1" type="ORF">EAG_14591</name>
</gene>
<protein>
    <submittedName>
        <fullName evidence="1">Uncharacterized protein</fullName>
    </submittedName>
</protein>
<evidence type="ECO:0000313" key="2">
    <source>
        <dbReference type="Proteomes" id="UP000000311"/>
    </source>
</evidence>
<keyword evidence="2" id="KW-1185">Reference proteome</keyword>
<organism evidence="2">
    <name type="scientific">Camponotus floridanus</name>
    <name type="common">Florida carpenter ant</name>
    <dbReference type="NCBI Taxonomy" id="104421"/>
    <lineage>
        <taxon>Eukaryota</taxon>
        <taxon>Metazoa</taxon>
        <taxon>Ecdysozoa</taxon>
        <taxon>Arthropoda</taxon>
        <taxon>Hexapoda</taxon>
        <taxon>Insecta</taxon>
        <taxon>Pterygota</taxon>
        <taxon>Neoptera</taxon>
        <taxon>Endopterygota</taxon>
        <taxon>Hymenoptera</taxon>
        <taxon>Apocrita</taxon>
        <taxon>Aculeata</taxon>
        <taxon>Formicoidea</taxon>
        <taxon>Formicidae</taxon>
        <taxon>Formicinae</taxon>
        <taxon>Camponotus</taxon>
    </lineage>
</organism>
<dbReference type="InParanoid" id="E2A611"/>
<evidence type="ECO:0000313" key="1">
    <source>
        <dbReference type="EMBL" id="EFN71129.1"/>
    </source>
</evidence>
<dbReference type="Proteomes" id="UP000000311">
    <property type="component" value="Unassembled WGS sequence"/>
</dbReference>
<dbReference type="OrthoDB" id="7554874at2759"/>
<sequence length="251" mass="28969">MPATKNLTQSCRKQLSPHDDWNEFKFHKHFGPYDTYSSARSVEQAVAQMSTSDDNIVLQEETKNIAKKRLIKARKLYGDTSNEDEPKKKKIIKFPSNYIPESGKSVSQLSSQPINESSTITNLACGSIKANDEALTNVPTKSVNDINEPEISDEILETNFADSRFDAKYPKSKYPKGYPYPEDWKYHSFDYPQPEVRYFSPLARCESRVSEDNAGRVLRYTYNREDSGREYPFRRRIFCGVDLICLKREMS</sequence>
<dbReference type="EMBL" id="GL437105">
    <property type="protein sequence ID" value="EFN71129.1"/>
    <property type="molecule type" value="Genomic_DNA"/>
</dbReference>
<name>E2A611_CAMFO</name>